<sequence>MNRSSHVSLVTSFQTLVSKSSKGIVASLALLPIVAACATPTTQTPEAVQPAPESPIATTPETTPAPTTGAAQTGDNIVEVAQANPSLSTFASVVGEADLGDTLDGDGPFTVFAPSNEAFNAVPAETRQRLLQPENRQVLRQVLTNHVVQGQRLTAAQIQPGSVQTVAGNSVDIQVPQANQVRVGEATVTQPDLVASNGVIHVIDQILLPPNFNL</sequence>
<dbReference type="AlphaFoldDB" id="A0A8J7YWA0"/>
<dbReference type="SUPFAM" id="SSF82153">
    <property type="entry name" value="FAS1 domain"/>
    <property type="match status" value="1"/>
</dbReference>
<evidence type="ECO:0000313" key="5">
    <source>
        <dbReference type="Proteomes" id="UP000646053"/>
    </source>
</evidence>
<keyword evidence="5" id="KW-1185">Reference proteome</keyword>
<feature type="domain" description="FAS1" evidence="3">
    <location>
        <begin position="74"/>
        <end position="207"/>
    </location>
</feature>
<dbReference type="RefSeq" id="WP_162421190.1">
    <property type="nucleotide sequence ID" value="NZ_WVIE01000001.1"/>
</dbReference>
<feature type="region of interest" description="Disordered" evidence="1">
    <location>
        <begin position="43"/>
        <end position="71"/>
    </location>
</feature>
<evidence type="ECO:0000313" key="4">
    <source>
        <dbReference type="EMBL" id="NDJ15779.1"/>
    </source>
</evidence>
<dbReference type="InterPro" id="IPR036378">
    <property type="entry name" value="FAS1_dom_sf"/>
</dbReference>
<keyword evidence="2" id="KW-0732">Signal</keyword>
<feature type="chain" id="PRO_5035329724" evidence="2">
    <location>
        <begin position="39"/>
        <end position="214"/>
    </location>
</feature>
<dbReference type="Proteomes" id="UP000646053">
    <property type="component" value="Unassembled WGS sequence"/>
</dbReference>
<dbReference type="InterPro" id="IPR000782">
    <property type="entry name" value="FAS1_domain"/>
</dbReference>
<dbReference type="GO" id="GO:0005615">
    <property type="term" value="C:extracellular space"/>
    <property type="evidence" value="ECO:0007669"/>
    <property type="project" value="TreeGrafter"/>
</dbReference>
<feature type="compositionally biased region" description="Low complexity" evidence="1">
    <location>
        <begin position="50"/>
        <end position="71"/>
    </location>
</feature>
<dbReference type="PANTHER" id="PTHR10900:SF77">
    <property type="entry name" value="FI19380P1"/>
    <property type="match status" value="1"/>
</dbReference>
<gene>
    <name evidence="4" type="ORF">GS601_00495</name>
</gene>
<accession>A0A8J7YWA0</accession>
<protein>
    <submittedName>
        <fullName evidence="4">Fasciclin domain-containing protein</fullName>
    </submittedName>
</protein>
<dbReference type="EMBL" id="WVIE01000001">
    <property type="protein sequence ID" value="NDJ15779.1"/>
    <property type="molecule type" value="Genomic_DNA"/>
</dbReference>
<reference evidence="4" key="1">
    <citation type="submission" date="2019-12" db="EMBL/GenBank/DDBJ databases">
        <title>High-Quality draft genome sequences of three cyanobacteria isolated from the limestone walls of the Old Cathedral of Coimbra.</title>
        <authorList>
            <person name="Tiago I."/>
            <person name="Soares F."/>
            <person name="Portugal A."/>
        </authorList>
    </citation>
    <scope>NUCLEOTIDE SEQUENCE</scope>
    <source>
        <strain evidence="4">A</strain>
    </source>
</reference>
<dbReference type="Pfam" id="PF02469">
    <property type="entry name" value="Fasciclin"/>
    <property type="match status" value="1"/>
</dbReference>
<proteinExistence type="predicted"/>
<dbReference type="InterPro" id="IPR050904">
    <property type="entry name" value="Adhesion/Biosynth-related"/>
</dbReference>
<comment type="caution">
    <text evidence="4">The sequence shown here is derived from an EMBL/GenBank/DDBJ whole genome shotgun (WGS) entry which is preliminary data.</text>
</comment>
<evidence type="ECO:0000259" key="3">
    <source>
        <dbReference type="PROSITE" id="PS50213"/>
    </source>
</evidence>
<dbReference type="SMART" id="SM00554">
    <property type="entry name" value="FAS1"/>
    <property type="match status" value="1"/>
</dbReference>
<name>A0A8J7YWA0_9CYAN</name>
<dbReference type="FunFam" id="2.30.180.10:FF:000014">
    <property type="entry name" value="Stabilin 1"/>
    <property type="match status" value="1"/>
</dbReference>
<feature type="signal peptide" evidence="2">
    <location>
        <begin position="1"/>
        <end position="38"/>
    </location>
</feature>
<organism evidence="4 5">
    <name type="scientific">Myxacorys almedinensis A</name>
    <dbReference type="NCBI Taxonomy" id="2690445"/>
    <lineage>
        <taxon>Bacteria</taxon>
        <taxon>Bacillati</taxon>
        <taxon>Cyanobacteriota</taxon>
        <taxon>Cyanophyceae</taxon>
        <taxon>Leptolyngbyales</taxon>
        <taxon>Leptolyngbyaceae</taxon>
        <taxon>Myxacorys</taxon>
        <taxon>Myxacorys almedinensis</taxon>
    </lineage>
</organism>
<evidence type="ECO:0000256" key="2">
    <source>
        <dbReference type="SAM" id="SignalP"/>
    </source>
</evidence>
<dbReference type="PROSITE" id="PS50213">
    <property type="entry name" value="FAS1"/>
    <property type="match status" value="1"/>
</dbReference>
<evidence type="ECO:0000256" key="1">
    <source>
        <dbReference type="SAM" id="MobiDB-lite"/>
    </source>
</evidence>
<dbReference type="PANTHER" id="PTHR10900">
    <property type="entry name" value="PERIOSTIN-RELATED"/>
    <property type="match status" value="1"/>
</dbReference>
<dbReference type="Gene3D" id="2.30.180.10">
    <property type="entry name" value="FAS1 domain"/>
    <property type="match status" value="1"/>
</dbReference>